<keyword evidence="4" id="KW-1185">Reference proteome</keyword>
<gene>
    <name evidence="3" type="ORF">A3L09_00725</name>
</gene>
<evidence type="ECO:0000313" key="3">
    <source>
        <dbReference type="EMBL" id="ASJ01885.1"/>
    </source>
</evidence>
<dbReference type="NCBIfam" id="TIGR03804">
    <property type="entry name" value="para_beta_helix"/>
    <property type="match status" value="2"/>
</dbReference>
<dbReference type="RefSeq" id="WP_157727170.1">
    <property type="nucleotide sequence ID" value="NZ_CP014862.1"/>
</dbReference>
<dbReference type="InterPro" id="IPR022441">
    <property type="entry name" value="Para_beta_helix_rpt-2"/>
</dbReference>
<proteinExistence type="predicted"/>
<dbReference type="InterPro" id="IPR006633">
    <property type="entry name" value="Carb-bd_sugar_hydrolysis-dom"/>
</dbReference>
<name>A0A2Z2MBG2_THEPR</name>
<dbReference type="AlphaFoldDB" id="A0A2Z2MBG2"/>
<dbReference type="EMBL" id="CP014862">
    <property type="protein sequence ID" value="ASJ01885.1"/>
    <property type="molecule type" value="Genomic_DNA"/>
</dbReference>
<dbReference type="SUPFAM" id="SSF51126">
    <property type="entry name" value="Pectin lyase-like"/>
    <property type="match status" value="1"/>
</dbReference>
<feature type="domain" description="Carbohydrate-binding/sugar hydrolysis" evidence="2">
    <location>
        <begin position="190"/>
        <end position="311"/>
    </location>
</feature>
<reference evidence="3 4" key="1">
    <citation type="submission" date="2016-03" db="EMBL/GenBank/DDBJ databases">
        <title>Complete genome sequence of Thermococcus profundus strain DT5432.</title>
        <authorList>
            <person name="Oger P.M."/>
        </authorList>
    </citation>
    <scope>NUCLEOTIDE SEQUENCE [LARGE SCALE GENOMIC DNA]</scope>
    <source>
        <strain evidence="3 4">DT 5432</strain>
    </source>
</reference>
<dbReference type="SMART" id="SM00710">
    <property type="entry name" value="PbH1"/>
    <property type="match status" value="6"/>
</dbReference>
<organism evidence="3 4">
    <name type="scientific">Thermococcus profundus</name>
    <dbReference type="NCBI Taxonomy" id="49899"/>
    <lineage>
        <taxon>Archaea</taxon>
        <taxon>Methanobacteriati</taxon>
        <taxon>Methanobacteriota</taxon>
        <taxon>Thermococci</taxon>
        <taxon>Thermococcales</taxon>
        <taxon>Thermococcaceae</taxon>
        <taxon>Thermococcus</taxon>
    </lineage>
</organism>
<accession>A0A2Z2MBG2</accession>
<sequence length="462" mass="48117">MRNRSLVFGVFLFSVIAISLCVHVPLASTHSSVIHVPGDYPTIQEAVDGASDGDEIVISPGTYVENVIVDKKVHIVSEADPAATTVEAADPSKPVFKVTVSDVMISGFTISGASGSAMAGVYVLASDVNVSSCILSGNYYGIRIVSASNVRVFDNRICDTVAGIFGTGMDSSTIENNLVTRTGTGLYLHLSKGNVVRGNIITGADRAIIIDSHSDANVIFENDFLENTEGILIHDSRNNVIYLNNIVSGTSNGAEGDNTWNSPEEMTYEYLGESLGPSYLGNYWSDYSGEDSDGNGVGDSPYAIPSGGEVDKYPLMYPWEGGRISAPSITTTSSTTATTSSVETTTTSPPVATTTTVTTTTTATSSPIGTTTTTTTALHSTTSASSSTTTSSAETTTTTPTGSSTSSTPSITTTTTSPLTPLTTTGSSESSPEATVEGKGICGIGTFLLLLPPWMALKRRKE</sequence>
<dbReference type="OrthoDB" id="101476at2157"/>
<dbReference type="InterPro" id="IPR007742">
    <property type="entry name" value="NosD_dom"/>
</dbReference>
<evidence type="ECO:0000259" key="2">
    <source>
        <dbReference type="SMART" id="SM00722"/>
    </source>
</evidence>
<feature type="domain" description="Carbohydrate-binding/sugar hydrolysis" evidence="2">
    <location>
        <begin position="58"/>
        <end position="189"/>
    </location>
</feature>
<feature type="compositionally biased region" description="Low complexity" evidence="1">
    <location>
        <begin position="327"/>
        <end position="435"/>
    </location>
</feature>
<dbReference type="InterPro" id="IPR006626">
    <property type="entry name" value="PbH1"/>
</dbReference>
<dbReference type="Pfam" id="PF05048">
    <property type="entry name" value="NosD"/>
    <property type="match status" value="1"/>
</dbReference>
<feature type="region of interest" description="Disordered" evidence="1">
    <location>
        <begin position="327"/>
        <end position="437"/>
    </location>
</feature>
<evidence type="ECO:0000256" key="1">
    <source>
        <dbReference type="SAM" id="MobiDB-lite"/>
    </source>
</evidence>
<dbReference type="InterPro" id="IPR011050">
    <property type="entry name" value="Pectin_lyase_fold/virulence"/>
</dbReference>
<dbReference type="GeneID" id="33318889"/>
<protein>
    <recommendedName>
        <fullName evidence="2">Carbohydrate-binding/sugar hydrolysis domain-containing protein</fullName>
    </recommendedName>
</protein>
<evidence type="ECO:0000313" key="4">
    <source>
        <dbReference type="Proteomes" id="UP000250179"/>
    </source>
</evidence>
<dbReference type="Proteomes" id="UP000250179">
    <property type="component" value="Chromosome"/>
</dbReference>
<dbReference type="InterPro" id="IPR012334">
    <property type="entry name" value="Pectin_lyas_fold"/>
</dbReference>
<dbReference type="KEGG" id="tprf:A3L09_00725"/>
<dbReference type="Gene3D" id="2.160.20.10">
    <property type="entry name" value="Single-stranded right-handed beta-helix, Pectin lyase-like"/>
    <property type="match status" value="1"/>
</dbReference>
<dbReference type="SMART" id="SM00722">
    <property type="entry name" value="CASH"/>
    <property type="match status" value="2"/>
</dbReference>